<name>A0A242N1V0_CABSO</name>
<organism evidence="1 2">
    <name type="scientific">Caballeronia sordidicola</name>
    <name type="common">Burkholderia sordidicola</name>
    <dbReference type="NCBI Taxonomy" id="196367"/>
    <lineage>
        <taxon>Bacteria</taxon>
        <taxon>Pseudomonadati</taxon>
        <taxon>Pseudomonadota</taxon>
        <taxon>Betaproteobacteria</taxon>
        <taxon>Burkholderiales</taxon>
        <taxon>Burkholderiaceae</taxon>
        <taxon>Caballeronia</taxon>
    </lineage>
</organism>
<evidence type="ECO:0000313" key="1">
    <source>
        <dbReference type="EMBL" id="OTP77645.1"/>
    </source>
</evidence>
<reference evidence="1 2" key="1">
    <citation type="submission" date="2017-03" db="EMBL/GenBank/DDBJ databases">
        <title>Genome analysis of strain PAMC 26510.</title>
        <authorList>
            <person name="Oh H.-M."/>
            <person name="Yang J.-A."/>
        </authorList>
    </citation>
    <scope>NUCLEOTIDE SEQUENCE [LARGE SCALE GENOMIC DNA]</scope>
    <source>
        <strain evidence="1 2">PAMC 26510</strain>
    </source>
</reference>
<evidence type="ECO:0000313" key="2">
    <source>
        <dbReference type="Proteomes" id="UP000194546"/>
    </source>
</evidence>
<dbReference type="Proteomes" id="UP000194546">
    <property type="component" value="Unassembled WGS sequence"/>
</dbReference>
<accession>A0A242N1V0</accession>
<gene>
    <name evidence="1" type="ORF">PAMC26510_08230</name>
</gene>
<protein>
    <submittedName>
        <fullName evidence="1">Uncharacterized protein</fullName>
    </submittedName>
</protein>
<dbReference type="AlphaFoldDB" id="A0A242N1V0"/>
<comment type="caution">
    <text evidence="1">The sequence shown here is derived from an EMBL/GenBank/DDBJ whole genome shotgun (WGS) entry which is preliminary data.</text>
</comment>
<sequence>MLGAVLQRHFGCQTVDAAIAFRIDIHLRLSVLRSLALPLVA</sequence>
<dbReference type="EMBL" id="NBTY01000052">
    <property type="protein sequence ID" value="OTP77645.1"/>
    <property type="molecule type" value="Genomic_DNA"/>
</dbReference>
<proteinExistence type="predicted"/>